<keyword evidence="3 7" id="KW-0812">Transmembrane</keyword>
<feature type="transmembrane region" description="Helical" evidence="7">
    <location>
        <begin position="636"/>
        <end position="656"/>
    </location>
</feature>
<evidence type="ECO:0000256" key="2">
    <source>
        <dbReference type="ARBA" id="ARBA00006434"/>
    </source>
</evidence>
<dbReference type="HOGENOM" id="CLU_018808_9_2_1"/>
<proteinExistence type="inferred from homology"/>
<dbReference type="InterPro" id="IPR001734">
    <property type="entry name" value="Na/solute_symporter"/>
</dbReference>
<evidence type="ECO:0000313" key="9">
    <source>
        <dbReference type="Proteomes" id="UP000008144"/>
    </source>
</evidence>
<dbReference type="Ensembl" id="ENSCINT00000030408.1">
    <property type="protein sequence ID" value="ENSCINP00000031055.1"/>
    <property type="gene ID" value="ENSCING00000023710.1"/>
</dbReference>
<reference evidence="8" key="4">
    <citation type="submission" date="2025-09" db="UniProtKB">
        <authorList>
            <consortium name="Ensembl"/>
        </authorList>
    </citation>
    <scope>IDENTIFICATION</scope>
</reference>
<dbReference type="STRING" id="7719.ENSCINP00000031055"/>
<evidence type="ECO:0000256" key="5">
    <source>
        <dbReference type="ARBA" id="ARBA00023136"/>
    </source>
</evidence>
<dbReference type="Gene3D" id="1.20.1730.10">
    <property type="entry name" value="Sodium/glucose cotransporter"/>
    <property type="match status" value="1"/>
</dbReference>
<dbReference type="PROSITE" id="PS00457">
    <property type="entry name" value="NA_SOLUT_SYMP_2"/>
    <property type="match status" value="1"/>
</dbReference>
<feature type="transmembrane region" description="Helical" evidence="7">
    <location>
        <begin position="187"/>
        <end position="207"/>
    </location>
</feature>
<feature type="transmembrane region" description="Helical" evidence="7">
    <location>
        <begin position="258"/>
        <end position="277"/>
    </location>
</feature>
<protein>
    <recommendedName>
        <fullName evidence="10">Sodium/myo-inositol cotransporter</fullName>
    </recommendedName>
</protein>
<feature type="transmembrane region" description="Helical" evidence="7">
    <location>
        <begin position="298"/>
        <end position="323"/>
    </location>
</feature>
<dbReference type="EMBL" id="EAAA01002803">
    <property type="status" value="NOT_ANNOTATED_CDS"/>
    <property type="molecule type" value="Genomic_DNA"/>
</dbReference>
<dbReference type="Proteomes" id="UP000008144">
    <property type="component" value="Chromosome 9"/>
</dbReference>
<keyword evidence="5 7" id="KW-0472">Membrane</keyword>
<reference evidence="9" key="1">
    <citation type="journal article" date="2002" name="Science">
        <title>The draft genome of Ciona intestinalis: insights into chordate and vertebrate origins.</title>
        <authorList>
            <person name="Dehal P."/>
            <person name="Satou Y."/>
            <person name="Campbell R.K."/>
            <person name="Chapman J."/>
            <person name="Degnan B."/>
            <person name="De Tomaso A."/>
            <person name="Davidson B."/>
            <person name="Di Gregorio A."/>
            <person name="Gelpke M."/>
            <person name="Goodstein D.M."/>
            <person name="Harafuji N."/>
            <person name="Hastings K.E."/>
            <person name="Ho I."/>
            <person name="Hotta K."/>
            <person name="Huang W."/>
            <person name="Kawashima T."/>
            <person name="Lemaire P."/>
            <person name="Martinez D."/>
            <person name="Meinertzhagen I.A."/>
            <person name="Necula S."/>
            <person name="Nonaka M."/>
            <person name="Putnam N."/>
            <person name="Rash S."/>
            <person name="Saiga H."/>
            <person name="Satake M."/>
            <person name="Terry A."/>
            <person name="Yamada L."/>
            <person name="Wang H.G."/>
            <person name="Awazu S."/>
            <person name="Azumi K."/>
            <person name="Boore J."/>
            <person name="Branno M."/>
            <person name="Chin-Bow S."/>
            <person name="DeSantis R."/>
            <person name="Doyle S."/>
            <person name="Francino P."/>
            <person name="Keys D.N."/>
            <person name="Haga S."/>
            <person name="Hayashi H."/>
            <person name="Hino K."/>
            <person name="Imai K.S."/>
            <person name="Inaba K."/>
            <person name="Kano S."/>
            <person name="Kobayashi K."/>
            <person name="Kobayashi M."/>
            <person name="Lee B.I."/>
            <person name="Makabe K.W."/>
            <person name="Manohar C."/>
            <person name="Matassi G."/>
            <person name="Medina M."/>
            <person name="Mochizuki Y."/>
            <person name="Mount S."/>
            <person name="Morishita T."/>
            <person name="Miura S."/>
            <person name="Nakayama A."/>
            <person name="Nishizaka S."/>
            <person name="Nomoto H."/>
            <person name="Ohta F."/>
            <person name="Oishi K."/>
            <person name="Rigoutsos I."/>
            <person name="Sano M."/>
            <person name="Sasaki A."/>
            <person name="Sasakura Y."/>
            <person name="Shoguchi E."/>
            <person name="Shin-i T."/>
            <person name="Spagnuolo A."/>
            <person name="Stainier D."/>
            <person name="Suzuki M.M."/>
            <person name="Tassy O."/>
            <person name="Takatori N."/>
            <person name="Tokuoka M."/>
            <person name="Yagi K."/>
            <person name="Yoshizaki F."/>
            <person name="Wada S."/>
            <person name="Zhang C."/>
            <person name="Hyatt P.D."/>
            <person name="Larimer F."/>
            <person name="Detter C."/>
            <person name="Doggett N."/>
            <person name="Glavina T."/>
            <person name="Hawkins T."/>
            <person name="Richardson P."/>
            <person name="Lucas S."/>
            <person name="Kohara Y."/>
            <person name="Levine M."/>
            <person name="Satoh N."/>
            <person name="Rokhsar D.S."/>
        </authorList>
    </citation>
    <scope>NUCLEOTIDE SEQUENCE [LARGE SCALE GENOMIC DNA]</scope>
</reference>
<evidence type="ECO:0000313" key="8">
    <source>
        <dbReference type="Ensembl" id="ENSCINP00000031055.1"/>
    </source>
</evidence>
<feature type="transmembrane region" description="Helical" evidence="7">
    <location>
        <begin position="469"/>
        <end position="491"/>
    </location>
</feature>
<comment type="subcellular location">
    <subcellularLocation>
        <location evidence="1">Membrane</location>
        <topology evidence="1">Multi-pass membrane protein</topology>
    </subcellularLocation>
</comment>
<feature type="transmembrane region" description="Helical" evidence="7">
    <location>
        <begin position="153"/>
        <end position="180"/>
    </location>
</feature>
<dbReference type="NCBIfam" id="TIGR00813">
    <property type="entry name" value="sss"/>
    <property type="match status" value="1"/>
</dbReference>
<dbReference type="GO" id="GO:0005412">
    <property type="term" value="F:D-glucose:sodium symporter activity"/>
    <property type="evidence" value="ECO:0000318"/>
    <property type="project" value="GO_Central"/>
</dbReference>
<organism evidence="8 9">
    <name type="scientific">Ciona intestinalis</name>
    <name type="common">Transparent sea squirt</name>
    <name type="synonym">Ascidia intestinalis</name>
    <dbReference type="NCBI Taxonomy" id="7719"/>
    <lineage>
        <taxon>Eukaryota</taxon>
        <taxon>Metazoa</taxon>
        <taxon>Chordata</taxon>
        <taxon>Tunicata</taxon>
        <taxon>Ascidiacea</taxon>
        <taxon>Phlebobranchia</taxon>
        <taxon>Cionidae</taxon>
        <taxon>Ciona</taxon>
    </lineage>
</organism>
<name>H2XN22_CIOIN</name>
<dbReference type="InterPro" id="IPR018212">
    <property type="entry name" value="Na/solute_symporter_CS"/>
</dbReference>
<dbReference type="InParanoid" id="H2XN22"/>
<evidence type="ECO:0000256" key="3">
    <source>
        <dbReference type="ARBA" id="ARBA00022692"/>
    </source>
</evidence>
<dbReference type="EMBL" id="EAAA01002804">
    <property type="status" value="NOT_ANNOTATED_CDS"/>
    <property type="molecule type" value="Genomic_DNA"/>
</dbReference>
<dbReference type="Pfam" id="PF00474">
    <property type="entry name" value="SSF"/>
    <property type="match status" value="1"/>
</dbReference>
<reference evidence="8" key="2">
    <citation type="journal article" date="2008" name="Genome Biol.">
        <title>Improved genome assembly and evidence-based global gene model set for the chordate Ciona intestinalis: new insight into intron and operon populations.</title>
        <authorList>
            <person name="Satou Y."/>
            <person name="Mineta K."/>
            <person name="Ogasawara M."/>
            <person name="Sasakura Y."/>
            <person name="Shoguchi E."/>
            <person name="Ueno K."/>
            <person name="Yamada L."/>
            <person name="Matsumoto J."/>
            <person name="Wasserscheid J."/>
            <person name="Dewar K."/>
            <person name="Wiley G.B."/>
            <person name="Macmil S.L."/>
            <person name="Roe B.A."/>
            <person name="Zeller R.W."/>
            <person name="Hastings K.E."/>
            <person name="Lemaire P."/>
            <person name="Lindquist E."/>
            <person name="Endo T."/>
            <person name="Hotta K."/>
            <person name="Inaba K."/>
        </authorList>
    </citation>
    <scope>NUCLEOTIDE SEQUENCE [LARGE SCALE GENOMIC DNA]</scope>
    <source>
        <strain evidence="8">wild type</strain>
    </source>
</reference>
<feature type="transmembrane region" description="Helical" evidence="7">
    <location>
        <begin position="379"/>
        <end position="397"/>
    </location>
</feature>
<feature type="transmembrane region" description="Helical" evidence="7">
    <location>
        <begin position="36"/>
        <end position="54"/>
    </location>
</feature>
<feature type="transmembrane region" description="Helical" evidence="7">
    <location>
        <begin position="6"/>
        <end position="24"/>
    </location>
</feature>
<evidence type="ECO:0000256" key="1">
    <source>
        <dbReference type="ARBA" id="ARBA00004141"/>
    </source>
</evidence>
<comment type="similarity">
    <text evidence="2 6">Belongs to the sodium:solute symporter (SSF) (TC 2.A.21) family.</text>
</comment>
<dbReference type="GO" id="GO:0015798">
    <property type="term" value="P:myo-inositol transport"/>
    <property type="evidence" value="ECO:0000318"/>
    <property type="project" value="GO_Central"/>
</dbReference>
<feature type="transmembrane region" description="Helical" evidence="7">
    <location>
        <begin position="121"/>
        <end position="147"/>
    </location>
</feature>
<keyword evidence="9" id="KW-1185">Reference proteome</keyword>
<feature type="transmembrane region" description="Helical" evidence="7">
    <location>
        <begin position="74"/>
        <end position="100"/>
    </location>
</feature>
<keyword evidence="4 7" id="KW-1133">Transmembrane helix</keyword>
<feature type="transmembrane region" description="Helical" evidence="7">
    <location>
        <begin position="409"/>
        <end position="431"/>
    </location>
</feature>
<dbReference type="PANTHER" id="PTHR11819:SF150">
    <property type="entry name" value="SODIUM_MYO-INOSITOL COTRANSPORTER"/>
    <property type="match status" value="1"/>
</dbReference>
<dbReference type="GeneTree" id="ENSGT00940000161679"/>
<evidence type="ECO:0008006" key="10">
    <source>
        <dbReference type="Google" id="ProtNLM"/>
    </source>
</evidence>
<reference evidence="8" key="3">
    <citation type="submission" date="2025-08" db="UniProtKB">
        <authorList>
            <consortium name="Ensembl"/>
        </authorList>
    </citation>
    <scope>IDENTIFICATION</scope>
</reference>
<dbReference type="AlphaFoldDB" id="H2XN22"/>
<dbReference type="GO" id="GO:0006020">
    <property type="term" value="P:inositol metabolic process"/>
    <property type="evidence" value="ECO:0000318"/>
    <property type="project" value="GO_Central"/>
</dbReference>
<dbReference type="PANTHER" id="PTHR11819">
    <property type="entry name" value="SOLUTE CARRIER FAMILY 5"/>
    <property type="match status" value="1"/>
</dbReference>
<sequence length="657" mass="72589">MLNTVDMIVVLVYFAIILAVGILASCRSKRTTIQGYFLAGRNIIWFLVGTSLFVSNVGSEHFIGLAGSGALNGIGAASLALNPLFLLQLLGWVFVPVYIASKTSTMPEYLEKRFGGKRLRIYLAVLSLVLYCLTKLSVNLYAGALFIQESMGWNLYISITLLICITGVLTVTGGLTVVMYTDSFQAVLMLVGSVVLTAQGFLQVGGYQSMKDKYMMSSPNLTRIEAVYNITINSTNECIRYPNPQAFKLLRGINDDNVPLLGFIFGQTPSSVWYWCADQVIVQRTLAARNLSHAQGGTILAALLKTLSVFFMLVPGLIARILYTDDLSCVPGEHCMKVCESNVECSNLAFPKIVLGILPSDISSYLLSQNLPTLAYTNIKYFSVSPGTYTLTMVYLLGMHTPIGRPYIIFLLGLFIIVMIGISIAWVPIILQFQGQLYFYIQEVTNYISPPIAAIFVVAVLWGKCNEKGAFYGGLVGSLLGLARLITIFVFQPPRCGEADTRPYLITSMHYMYYAAVLFFTSLVVAIVVSCFTEPTTNNIAPLTYWTRNNEENISHETELQKMNSDQSDCDDDVIECKGNPQNVETIKSNGCCAHPCMKNCLNFICGIGESLKPTLSEQDTTTYQSSLKQNPKTKIFLTFLLFVCLGIGAFIYIYWS</sequence>
<dbReference type="InterPro" id="IPR038377">
    <property type="entry name" value="Na/Glc_symporter_sf"/>
</dbReference>
<accession>H2XN22</accession>
<dbReference type="GO" id="GO:0005886">
    <property type="term" value="C:plasma membrane"/>
    <property type="evidence" value="ECO:0000318"/>
    <property type="project" value="GO_Central"/>
</dbReference>
<feature type="transmembrane region" description="Helical" evidence="7">
    <location>
        <begin position="437"/>
        <end position="462"/>
    </location>
</feature>
<dbReference type="PROSITE" id="PS50283">
    <property type="entry name" value="NA_SOLUT_SYMP_3"/>
    <property type="match status" value="1"/>
</dbReference>
<feature type="transmembrane region" description="Helical" evidence="7">
    <location>
        <begin position="511"/>
        <end position="532"/>
    </location>
</feature>
<evidence type="ECO:0000256" key="4">
    <source>
        <dbReference type="ARBA" id="ARBA00022989"/>
    </source>
</evidence>
<evidence type="ECO:0000256" key="6">
    <source>
        <dbReference type="RuleBase" id="RU362091"/>
    </source>
</evidence>
<evidence type="ECO:0000256" key="7">
    <source>
        <dbReference type="SAM" id="Phobius"/>
    </source>
</evidence>